<feature type="coiled-coil region" evidence="1">
    <location>
        <begin position="177"/>
        <end position="211"/>
    </location>
</feature>
<comment type="caution">
    <text evidence="3">The sequence shown here is derived from an EMBL/GenBank/DDBJ whole genome shotgun (WGS) entry which is preliminary data.</text>
</comment>
<evidence type="ECO:0000313" key="4">
    <source>
        <dbReference type="Proteomes" id="UP001317259"/>
    </source>
</evidence>
<dbReference type="EMBL" id="JAKRKC020000002">
    <property type="protein sequence ID" value="MCK2219180.1"/>
    <property type="molecule type" value="Genomic_DNA"/>
</dbReference>
<name>A0ABT0G4R1_9ACTN</name>
<sequence>MAAPPTAARSRAGRPSARRRPALAALAVALTAVLTAVLAAVLPAPAHAEPRPTVAQLKKELAALQKDSDRLITDYYGSRIAHQKAEQAEKAARERLAAAQEVFDRHSTELRALAVAHYTGAEPNQATLLASGGDPGALLNRLALVQHLVALQDAKLKGFAAVRDERQRAQEEATARAGELGRTLGELEKRKDKAEKQIERVKDKIDQLYRAPGLRPDGTFVPQLPQGPDNITPRMALVKQLVRERFEVPFGIGCYRAIQDGGEHPLGRACDFMLSRGGAMPSPAERARGDRIAAWAIKNARRLGIMYIIYRQRIWHVRTGAWRVMTDRGGTTANHYDHPHISVY</sequence>
<reference evidence="3 4" key="1">
    <citation type="submission" date="2022-04" db="EMBL/GenBank/DDBJ databases">
        <title>Genome draft of Actinomadura sp. ATCC 31491.</title>
        <authorList>
            <person name="Shi X."/>
            <person name="Du Y."/>
        </authorList>
    </citation>
    <scope>NUCLEOTIDE SEQUENCE [LARGE SCALE GENOMIC DNA]</scope>
    <source>
        <strain evidence="3 4">ATCC 31491</strain>
    </source>
</reference>
<evidence type="ECO:0000256" key="1">
    <source>
        <dbReference type="SAM" id="Coils"/>
    </source>
</evidence>
<keyword evidence="4" id="KW-1185">Reference proteome</keyword>
<feature type="coiled-coil region" evidence="1">
    <location>
        <begin position="54"/>
        <end position="102"/>
    </location>
</feature>
<dbReference type="RefSeq" id="WP_242383696.1">
    <property type="nucleotide sequence ID" value="NZ_JAKRKC020000002.1"/>
</dbReference>
<keyword evidence="1" id="KW-0175">Coiled coil</keyword>
<dbReference type="Pfam" id="PF26571">
    <property type="entry name" value="VldE"/>
    <property type="match status" value="1"/>
</dbReference>
<organism evidence="3 4">
    <name type="scientific">Actinomadura luzonensis</name>
    <dbReference type="NCBI Taxonomy" id="2805427"/>
    <lineage>
        <taxon>Bacteria</taxon>
        <taxon>Bacillati</taxon>
        <taxon>Actinomycetota</taxon>
        <taxon>Actinomycetes</taxon>
        <taxon>Streptosporangiales</taxon>
        <taxon>Thermomonosporaceae</taxon>
        <taxon>Actinomadura</taxon>
    </lineage>
</organism>
<proteinExistence type="predicted"/>
<accession>A0ABT0G4R1</accession>
<dbReference type="Proteomes" id="UP001317259">
    <property type="component" value="Unassembled WGS sequence"/>
</dbReference>
<protein>
    <recommendedName>
        <fullName evidence="2">ARB-07466-like C-terminal domain-containing protein</fullName>
    </recommendedName>
</protein>
<gene>
    <name evidence="3" type="ORF">MF672_036115</name>
</gene>
<evidence type="ECO:0000313" key="3">
    <source>
        <dbReference type="EMBL" id="MCK2219180.1"/>
    </source>
</evidence>
<feature type="domain" description="ARB-07466-like C-terminal" evidence="2">
    <location>
        <begin position="229"/>
        <end position="336"/>
    </location>
</feature>
<evidence type="ECO:0000259" key="2">
    <source>
        <dbReference type="Pfam" id="PF26571"/>
    </source>
</evidence>
<dbReference type="InterPro" id="IPR058593">
    <property type="entry name" value="ARB_07466-like_C"/>
</dbReference>